<gene>
    <name evidence="4" type="ORF">MNOR_LOCUS9416</name>
</gene>
<dbReference type="PANTHER" id="PTHR12289:SF41">
    <property type="entry name" value="FAILED AXON CONNECTIONS-RELATED"/>
    <property type="match status" value="1"/>
</dbReference>
<dbReference type="SUPFAM" id="SSF47616">
    <property type="entry name" value="GST C-terminal domain-like"/>
    <property type="match status" value="1"/>
</dbReference>
<dbReference type="InterPro" id="IPR026928">
    <property type="entry name" value="FAX/IsoI-like"/>
</dbReference>
<dbReference type="Pfam" id="PF17172">
    <property type="entry name" value="GST_N_4"/>
    <property type="match status" value="1"/>
</dbReference>
<dbReference type="InterPro" id="IPR040079">
    <property type="entry name" value="Glutathione_S-Trfase"/>
</dbReference>
<dbReference type="Proteomes" id="UP001497623">
    <property type="component" value="Unassembled WGS sequence"/>
</dbReference>
<comment type="similarity">
    <text evidence="1">Belongs to the FAX family.</text>
</comment>
<dbReference type="PANTHER" id="PTHR12289">
    <property type="entry name" value="METAXIN RELATED"/>
    <property type="match status" value="1"/>
</dbReference>
<dbReference type="SFLD" id="SFLDG01200">
    <property type="entry name" value="SUF1.1"/>
    <property type="match status" value="1"/>
</dbReference>
<dbReference type="InterPro" id="IPR036249">
    <property type="entry name" value="Thioredoxin-like_sf"/>
</dbReference>
<keyword evidence="5" id="KW-1185">Reference proteome</keyword>
<dbReference type="GO" id="GO:0005737">
    <property type="term" value="C:cytoplasm"/>
    <property type="evidence" value="ECO:0007669"/>
    <property type="project" value="TreeGrafter"/>
</dbReference>
<feature type="domain" description="Thioredoxin-like fold" evidence="3">
    <location>
        <begin position="96"/>
        <end position="187"/>
    </location>
</feature>
<evidence type="ECO:0000259" key="3">
    <source>
        <dbReference type="Pfam" id="PF17172"/>
    </source>
</evidence>
<sequence length="315" mass="36320">MFFIFNVIKLGLLCLYNPKKVVDEVIRLLEFMHTSVRYNVRVVQYGTCLVVLTTGAVIVYERRNRSKQRLAWNSVGRDVVLVHGDPRGVFTPSTSPFVLKLETYLRLAEIPYQYESTSPFGPKGKMPWITLNSSDMGDSQLIIEHLGTHFSIDLNRHLPEDQQAVAKAFVIMMEEHLAWGLRIYRYRVDACKGLLQCVGQMPLWMRLGIPIMRRRVVSACHAQGIGRHTDQEVEDIVRKDLLALSTYLGDKPFLLGDEPSEVDCTMFGFMAQILWNYPGSPYEKLLNDEFVNIKAYVLRIKERLWPDWDSCLSEK</sequence>
<dbReference type="CDD" id="cd03193">
    <property type="entry name" value="GST_C_Metaxin"/>
    <property type="match status" value="1"/>
</dbReference>
<evidence type="ECO:0000313" key="5">
    <source>
        <dbReference type="Proteomes" id="UP001497623"/>
    </source>
</evidence>
<dbReference type="InterPro" id="IPR012336">
    <property type="entry name" value="Thioredoxin-like_fold"/>
</dbReference>
<evidence type="ECO:0008006" key="6">
    <source>
        <dbReference type="Google" id="ProtNLM"/>
    </source>
</evidence>
<organism evidence="4 5">
    <name type="scientific">Meganyctiphanes norvegica</name>
    <name type="common">Northern krill</name>
    <name type="synonym">Thysanopoda norvegica</name>
    <dbReference type="NCBI Taxonomy" id="48144"/>
    <lineage>
        <taxon>Eukaryota</taxon>
        <taxon>Metazoa</taxon>
        <taxon>Ecdysozoa</taxon>
        <taxon>Arthropoda</taxon>
        <taxon>Crustacea</taxon>
        <taxon>Multicrustacea</taxon>
        <taxon>Malacostraca</taxon>
        <taxon>Eumalacostraca</taxon>
        <taxon>Eucarida</taxon>
        <taxon>Euphausiacea</taxon>
        <taxon>Euphausiidae</taxon>
        <taxon>Meganyctiphanes</taxon>
    </lineage>
</organism>
<dbReference type="InterPro" id="IPR033468">
    <property type="entry name" value="Metaxin_GST"/>
</dbReference>
<evidence type="ECO:0000259" key="2">
    <source>
        <dbReference type="Pfam" id="PF17171"/>
    </source>
</evidence>
<dbReference type="Gene3D" id="1.20.1050.10">
    <property type="match status" value="1"/>
</dbReference>
<feature type="domain" description="Metaxin glutathione S-transferase" evidence="2">
    <location>
        <begin position="238"/>
        <end position="300"/>
    </location>
</feature>
<dbReference type="InterPro" id="IPR036282">
    <property type="entry name" value="Glutathione-S-Trfase_C_sf"/>
</dbReference>
<evidence type="ECO:0000313" key="4">
    <source>
        <dbReference type="EMBL" id="CAL4074119.1"/>
    </source>
</evidence>
<accession>A0AAV2QAJ1</accession>
<comment type="caution">
    <text evidence="4">The sequence shown here is derived from an EMBL/GenBank/DDBJ whole genome shotgun (WGS) entry which is preliminary data.</text>
</comment>
<proteinExistence type="inferred from homology"/>
<dbReference type="InterPro" id="IPR050931">
    <property type="entry name" value="Mito_Protein_Transport_Metaxin"/>
</dbReference>
<dbReference type="SUPFAM" id="SSF52833">
    <property type="entry name" value="Thioredoxin-like"/>
    <property type="match status" value="1"/>
</dbReference>
<evidence type="ECO:0000256" key="1">
    <source>
        <dbReference type="ARBA" id="ARBA00006475"/>
    </source>
</evidence>
<dbReference type="SFLD" id="SFLDG01180">
    <property type="entry name" value="SUF1"/>
    <property type="match status" value="1"/>
</dbReference>
<reference evidence="4 5" key="1">
    <citation type="submission" date="2024-05" db="EMBL/GenBank/DDBJ databases">
        <authorList>
            <person name="Wallberg A."/>
        </authorList>
    </citation>
    <scope>NUCLEOTIDE SEQUENCE [LARGE SCALE GENOMIC DNA]</scope>
</reference>
<name>A0AAV2QAJ1_MEGNR</name>
<dbReference type="SFLD" id="SFLDS00019">
    <property type="entry name" value="Glutathione_Transferase_(cytos"/>
    <property type="match status" value="1"/>
</dbReference>
<dbReference type="Pfam" id="PF17171">
    <property type="entry name" value="GST_C_6"/>
    <property type="match status" value="1"/>
</dbReference>
<protein>
    <recommendedName>
        <fullName evidence="6">Failed axon connections homolog</fullName>
    </recommendedName>
</protein>
<dbReference type="AlphaFoldDB" id="A0AAV2QAJ1"/>
<dbReference type="EMBL" id="CAXKWB010004547">
    <property type="protein sequence ID" value="CAL4074119.1"/>
    <property type="molecule type" value="Genomic_DNA"/>
</dbReference>